<organism evidence="2 3">
    <name type="scientific">Delftia deserti</name>
    <dbReference type="NCBI Taxonomy" id="1651218"/>
    <lineage>
        <taxon>Bacteria</taxon>
        <taxon>Pseudomonadati</taxon>
        <taxon>Pseudomonadota</taxon>
        <taxon>Betaproteobacteria</taxon>
        <taxon>Burkholderiales</taxon>
        <taxon>Comamonadaceae</taxon>
        <taxon>Delftia</taxon>
    </lineage>
</organism>
<keyword evidence="3" id="KW-1185">Reference proteome</keyword>
<accession>A0ABW5F2I4</accession>
<feature type="transmembrane region" description="Helical" evidence="1">
    <location>
        <begin position="21"/>
        <end position="47"/>
    </location>
</feature>
<reference evidence="3" key="1">
    <citation type="journal article" date="2019" name="Int. J. Syst. Evol. Microbiol.">
        <title>The Global Catalogue of Microorganisms (GCM) 10K type strain sequencing project: providing services to taxonomists for standard genome sequencing and annotation.</title>
        <authorList>
            <consortium name="The Broad Institute Genomics Platform"/>
            <consortium name="The Broad Institute Genome Sequencing Center for Infectious Disease"/>
            <person name="Wu L."/>
            <person name="Ma J."/>
        </authorList>
    </citation>
    <scope>NUCLEOTIDE SEQUENCE [LARGE SCALE GENOMIC DNA]</scope>
    <source>
        <strain evidence="3">CCUG 62793</strain>
    </source>
</reference>
<name>A0ABW5F2I4_9BURK</name>
<sequence>MNLLQTPQMQRIVPRPAQAGLTLVELLVAMTLGMLIALAAAGVLVVARQGFSNVDGASQLRDNGRFVQDLVQRLGAQTGFKSLQFAATARPPDTEGVDANPPPNVYGLNNASRTTTNDWDAGTARSAGTVGYGSDILVLRYQTSISTLGSTESDRTMIDCRGVASSTVPSQRDQRLLSILHVGNSSDGEPALMCTYIDPSDSSLKSLPLVKGVENFQVLYGVDGIGVSNTSPLTAASADSIPERYLRADQLTVSDARLAYANWQRVRSLRIGLVLRGAPRSAIDSTSQTFYPLGMTKGAAGGNAGSAFASSNDPGTTYAPTPDGRLRQVVTFTVHLRNYQEDL</sequence>
<dbReference type="Pfam" id="PF07963">
    <property type="entry name" value="N_methyl"/>
    <property type="match status" value="1"/>
</dbReference>
<protein>
    <submittedName>
        <fullName evidence="2">PilW family protein</fullName>
    </submittedName>
</protein>
<evidence type="ECO:0000256" key="1">
    <source>
        <dbReference type="SAM" id="Phobius"/>
    </source>
</evidence>
<dbReference type="RefSeq" id="WP_380108848.1">
    <property type="nucleotide sequence ID" value="NZ_JBHSIH010000001.1"/>
</dbReference>
<evidence type="ECO:0000313" key="3">
    <source>
        <dbReference type="Proteomes" id="UP001597287"/>
    </source>
</evidence>
<gene>
    <name evidence="2" type="ORF">ACFSPV_32195</name>
</gene>
<evidence type="ECO:0000313" key="2">
    <source>
        <dbReference type="EMBL" id="MFD2323352.1"/>
    </source>
</evidence>
<dbReference type="PROSITE" id="PS00409">
    <property type="entry name" value="PROKAR_NTER_METHYL"/>
    <property type="match status" value="1"/>
</dbReference>
<proteinExistence type="predicted"/>
<dbReference type="EMBL" id="JBHUIG010000054">
    <property type="protein sequence ID" value="MFD2323352.1"/>
    <property type="molecule type" value="Genomic_DNA"/>
</dbReference>
<dbReference type="Pfam" id="PF16074">
    <property type="entry name" value="PilW"/>
    <property type="match status" value="1"/>
</dbReference>
<dbReference type="InterPro" id="IPR032092">
    <property type="entry name" value="PilW"/>
</dbReference>
<dbReference type="InterPro" id="IPR012902">
    <property type="entry name" value="N_methyl_site"/>
</dbReference>
<keyword evidence="1" id="KW-1133">Transmembrane helix</keyword>
<keyword evidence="1" id="KW-0472">Membrane</keyword>
<keyword evidence="1" id="KW-0812">Transmembrane</keyword>
<comment type="caution">
    <text evidence="2">The sequence shown here is derived from an EMBL/GenBank/DDBJ whole genome shotgun (WGS) entry which is preliminary data.</text>
</comment>
<dbReference type="Proteomes" id="UP001597287">
    <property type="component" value="Unassembled WGS sequence"/>
</dbReference>